<dbReference type="Proteomes" id="UP000828941">
    <property type="component" value="Chromosome 3"/>
</dbReference>
<evidence type="ECO:0000313" key="2">
    <source>
        <dbReference type="Proteomes" id="UP000828941"/>
    </source>
</evidence>
<evidence type="ECO:0000313" key="1">
    <source>
        <dbReference type="EMBL" id="KAI4351987.1"/>
    </source>
</evidence>
<gene>
    <name evidence="1" type="ORF">L6164_006283</name>
</gene>
<dbReference type="EMBL" id="CM039428">
    <property type="protein sequence ID" value="KAI4351987.1"/>
    <property type="molecule type" value="Genomic_DNA"/>
</dbReference>
<comment type="caution">
    <text evidence="1">The sequence shown here is derived from an EMBL/GenBank/DDBJ whole genome shotgun (WGS) entry which is preliminary data.</text>
</comment>
<proteinExistence type="predicted"/>
<keyword evidence="2" id="KW-1185">Reference proteome</keyword>
<sequence>MLQESHCEAAFPGGEVPDWFDYHSTNSSISLEVASRLCGKPVDCFFGAVVELDKAAKATGMLHCGCEIVISDHRTWFLEKYLGSLESSHVWLTKIKFNCLTWPFNNMRYWNNFEVSFRISQVSSKEKLKATLKSCGLHIICKQQGYQIDQTLVRKCVG</sequence>
<organism evidence="1 2">
    <name type="scientific">Bauhinia variegata</name>
    <name type="common">Purple orchid tree</name>
    <name type="synonym">Phanera variegata</name>
    <dbReference type="NCBI Taxonomy" id="167791"/>
    <lineage>
        <taxon>Eukaryota</taxon>
        <taxon>Viridiplantae</taxon>
        <taxon>Streptophyta</taxon>
        <taxon>Embryophyta</taxon>
        <taxon>Tracheophyta</taxon>
        <taxon>Spermatophyta</taxon>
        <taxon>Magnoliopsida</taxon>
        <taxon>eudicotyledons</taxon>
        <taxon>Gunneridae</taxon>
        <taxon>Pentapetalae</taxon>
        <taxon>rosids</taxon>
        <taxon>fabids</taxon>
        <taxon>Fabales</taxon>
        <taxon>Fabaceae</taxon>
        <taxon>Cercidoideae</taxon>
        <taxon>Cercideae</taxon>
        <taxon>Bauhiniinae</taxon>
        <taxon>Bauhinia</taxon>
    </lineage>
</organism>
<name>A0ACB9PTD0_BAUVA</name>
<accession>A0ACB9PTD0</accession>
<protein>
    <submittedName>
        <fullName evidence="1">Uncharacterized protein</fullName>
    </submittedName>
</protein>
<reference evidence="1 2" key="1">
    <citation type="journal article" date="2022" name="DNA Res.">
        <title>Chromosomal-level genome assembly of the orchid tree Bauhinia variegata (Leguminosae; Cercidoideae) supports the allotetraploid origin hypothesis of Bauhinia.</title>
        <authorList>
            <person name="Zhong Y."/>
            <person name="Chen Y."/>
            <person name="Zheng D."/>
            <person name="Pang J."/>
            <person name="Liu Y."/>
            <person name="Luo S."/>
            <person name="Meng S."/>
            <person name="Qian L."/>
            <person name="Wei D."/>
            <person name="Dai S."/>
            <person name="Zhou R."/>
        </authorList>
    </citation>
    <scope>NUCLEOTIDE SEQUENCE [LARGE SCALE GENOMIC DNA]</scope>
    <source>
        <strain evidence="1">BV-YZ2020</strain>
    </source>
</reference>